<gene>
    <name evidence="1" type="ORF">NCTC12224_01459</name>
</gene>
<dbReference type="Proteomes" id="UP000254924">
    <property type="component" value="Unassembled WGS sequence"/>
</dbReference>
<name>A0A380K9Z4_9STRE</name>
<dbReference type="GeneID" id="78356770"/>
<dbReference type="RefSeq" id="WP_115269420.1">
    <property type="nucleotide sequence ID" value="NZ_JBNPNB010000007.1"/>
</dbReference>
<protein>
    <submittedName>
        <fullName evidence="1">Protein of uncharacterized function (DUF3801)</fullName>
    </submittedName>
</protein>
<reference evidence="1 2" key="1">
    <citation type="submission" date="2018-06" db="EMBL/GenBank/DDBJ databases">
        <authorList>
            <consortium name="Pathogen Informatics"/>
            <person name="Doyle S."/>
        </authorList>
    </citation>
    <scope>NUCLEOTIDE SEQUENCE [LARGE SCALE GENOMIC DNA]</scope>
    <source>
        <strain evidence="1 2">NCTC12224</strain>
    </source>
</reference>
<evidence type="ECO:0000313" key="2">
    <source>
        <dbReference type="Proteomes" id="UP000254924"/>
    </source>
</evidence>
<dbReference type="OrthoDB" id="2223102at2"/>
<accession>A0A380K9Z4</accession>
<keyword evidence="2" id="KW-1185">Reference proteome</keyword>
<organism evidence="1 2">
    <name type="scientific">Streptococcus hyointestinalis</name>
    <dbReference type="NCBI Taxonomy" id="1337"/>
    <lineage>
        <taxon>Bacteria</taxon>
        <taxon>Bacillati</taxon>
        <taxon>Bacillota</taxon>
        <taxon>Bacilli</taxon>
        <taxon>Lactobacillales</taxon>
        <taxon>Streptococcaceae</taxon>
        <taxon>Streptococcus</taxon>
    </lineage>
</organism>
<dbReference type="AlphaFoldDB" id="A0A380K9Z4"/>
<sequence length="165" mass="19292">MEQEHIMDRSQRVALQTGKQLLQLLAFVIHQSYKKYKEHSNHGEQNWRQFNDSGYSKDMREFLEGEVNLDKVKKELKKSGVRFHFKKETDGKYQIWFESKDHVVLENAINKAINDIMKDPKKAKDELLKKPYEKTPKEQMAAIVKDQKAKGVEAVTKKTKGKAIS</sequence>
<proteinExistence type="predicted"/>
<dbReference type="EMBL" id="UHFN01000007">
    <property type="protein sequence ID" value="SUN61419.1"/>
    <property type="molecule type" value="Genomic_DNA"/>
</dbReference>
<dbReference type="InterPro" id="IPR024234">
    <property type="entry name" value="DUF3801"/>
</dbReference>
<dbReference type="Pfam" id="PF12687">
    <property type="entry name" value="DUF3801"/>
    <property type="match status" value="1"/>
</dbReference>
<evidence type="ECO:0000313" key="1">
    <source>
        <dbReference type="EMBL" id="SUN61419.1"/>
    </source>
</evidence>